<gene>
    <name evidence="14" type="ORF">H8730_08145</name>
</gene>
<dbReference type="GO" id="GO:0042910">
    <property type="term" value="F:xenobiotic transmembrane transporter activity"/>
    <property type="evidence" value="ECO:0007669"/>
    <property type="project" value="InterPro"/>
</dbReference>
<reference evidence="14" key="1">
    <citation type="submission" date="2020-08" db="EMBL/GenBank/DDBJ databases">
        <title>Genome public.</title>
        <authorList>
            <person name="Liu C."/>
            <person name="Sun Q."/>
        </authorList>
    </citation>
    <scope>NUCLEOTIDE SEQUENCE</scope>
    <source>
        <strain evidence="14">NSJ-32</strain>
    </source>
</reference>
<dbReference type="GO" id="GO:0005886">
    <property type="term" value="C:plasma membrane"/>
    <property type="evidence" value="ECO:0007669"/>
    <property type="project" value="UniProtKB-SubCell"/>
</dbReference>
<evidence type="ECO:0000256" key="2">
    <source>
        <dbReference type="ARBA" id="ARBA00004651"/>
    </source>
</evidence>
<evidence type="ECO:0000256" key="4">
    <source>
        <dbReference type="ARBA" id="ARBA00020268"/>
    </source>
</evidence>
<organism evidence="14 15">
    <name type="scientific">Bianquea renquensis</name>
    <dbReference type="NCBI Taxonomy" id="2763661"/>
    <lineage>
        <taxon>Bacteria</taxon>
        <taxon>Bacillati</taxon>
        <taxon>Bacillota</taxon>
        <taxon>Clostridia</taxon>
        <taxon>Eubacteriales</taxon>
        <taxon>Bianqueaceae</taxon>
        <taxon>Bianquea</taxon>
    </lineage>
</organism>
<evidence type="ECO:0000256" key="1">
    <source>
        <dbReference type="ARBA" id="ARBA00003408"/>
    </source>
</evidence>
<dbReference type="GO" id="GO:0015297">
    <property type="term" value="F:antiporter activity"/>
    <property type="evidence" value="ECO:0007669"/>
    <property type="project" value="UniProtKB-KW"/>
</dbReference>
<dbReference type="InterPro" id="IPR048279">
    <property type="entry name" value="MdtK-like"/>
</dbReference>
<evidence type="ECO:0000256" key="8">
    <source>
        <dbReference type="ARBA" id="ARBA00022692"/>
    </source>
</evidence>
<dbReference type="PIRSF" id="PIRSF006603">
    <property type="entry name" value="DinF"/>
    <property type="match status" value="1"/>
</dbReference>
<keyword evidence="11 13" id="KW-0472">Membrane</keyword>
<dbReference type="InterPro" id="IPR050222">
    <property type="entry name" value="MATE_MdtK"/>
</dbReference>
<feature type="transmembrane region" description="Helical" evidence="13">
    <location>
        <begin position="381"/>
        <end position="401"/>
    </location>
</feature>
<name>A0A926HX87_9FIRM</name>
<feature type="transmembrane region" description="Helical" evidence="13">
    <location>
        <begin position="85"/>
        <end position="106"/>
    </location>
</feature>
<comment type="subcellular location">
    <subcellularLocation>
        <location evidence="2">Cell membrane</location>
        <topology evidence="2">Multi-pass membrane protein</topology>
    </subcellularLocation>
</comment>
<proteinExistence type="inferred from homology"/>
<dbReference type="PANTHER" id="PTHR43298:SF2">
    <property type="entry name" value="FMN_FAD EXPORTER YEEO-RELATED"/>
    <property type="match status" value="1"/>
</dbReference>
<feature type="transmembrane region" description="Helical" evidence="13">
    <location>
        <begin position="413"/>
        <end position="432"/>
    </location>
</feature>
<keyword evidence="15" id="KW-1185">Reference proteome</keyword>
<dbReference type="CDD" id="cd13137">
    <property type="entry name" value="MATE_NorM_like"/>
    <property type="match status" value="1"/>
</dbReference>
<comment type="caution">
    <text evidence="14">The sequence shown here is derived from an EMBL/GenBank/DDBJ whole genome shotgun (WGS) entry which is preliminary data.</text>
</comment>
<comment type="function">
    <text evidence="1">Multidrug efflux pump.</text>
</comment>
<evidence type="ECO:0000256" key="12">
    <source>
        <dbReference type="ARBA" id="ARBA00031636"/>
    </source>
</evidence>
<keyword evidence="5" id="KW-0813">Transport</keyword>
<evidence type="ECO:0000256" key="7">
    <source>
        <dbReference type="ARBA" id="ARBA00022475"/>
    </source>
</evidence>
<sequence length="442" mass="47999">MLFSRKDLRKLIIPLVIEQILAVTIGMADTVMVSSVGEAAVSGISLVDTINVLLINIFSALATGGAVVAAQYMGRKDHDNANTAAKQLILSTTAVSFLIMAVSLLLKKPLLRLIFGSIEPDVMSNAQIYFLLSALSYPFLAAYNSGAALFRSMGNSKVSMFTSLIMNLVNVCGNAVLIYIFNMGVAGAGIASLASRALGAIVMLLLLRNRNNPISVRQLHRIRFQPAMIKNIMRIGVPNGLENSMFQIGKILTSSLIASFGTVAIAANAVANTVASMECIPGSAIGLGMVTVVGQCVGAGEYEQAKKYTQKLMLLTYITMAILNIGVLLARQPIVEFYHLSPQTMELARWLLVYHSLLCMIIWPLSFTLPNALRAANDVRFPMAISIISMWVCRIGMSYLLGQGFNMGVKGVWIAMTCDWLVRASIFAWRFLSGRWKNKKGV</sequence>
<dbReference type="AlphaFoldDB" id="A0A926HX87"/>
<dbReference type="InterPro" id="IPR002528">
    <property type="entry name" value="MATE_fam"/>
</dbReference>
<evidence type="ECO:0000313" key="15">
    <source>
        <dbReference type="Proteomes" id="UP000657006"/>
    </source>
</evidence>
<feature type="transmembrane region" description="Helical" evidence="13">
    <location>
        <begin position="126"/>
        <end position="146"/>
    </location>
</feature>
<feature type="transmembrane region" description="Helical" evidence="13">
    <location>
        <begin position="53"/>
        <end position="73"/>
    </location>
</feature>
<evidence type="ECO:0000256" key="9">
    <source>
        <dbReference type="ARBA" id="ARBA00022989"/>
    </source>
</evidence>
<evidence type="ECO:0000256" key="3">
    <source>
        <dbReference type="ARBA" id="ARBA00010199"/>
    </source>
</evidence>
<keyword evidence="8 13" id="KW-0812">Transmembrane</keyword>
<evidence type="ECO:0000256" key="11">
    <source>
        <dbReference type="ARBA" id="ARBA00023136"/>
    </source>
</evidence>
<feature type="transmembrane region" description="Helical" evidence="13">
    <location>
        <begin position="312"/>
        <end position="330"/>
    </location>
</feature>
<evidence type="ECO:0000256" key="13">
    <source>
        <dbReference type="SAM" id="Phobius"/>
    </source>
</evidence>
<dbReference type="NCBIfam" id="TIGR00797">
    <property type="entry name" value="matE"/>
    <property type="match status" value="1"/>
</dbReference>
<evidence type="ECO:0000256" key="5">
    <source>
        <dbReference type="ARBA" id="ARBA00022448"/>
    </source>
</evidence>
<keyword evidence="6" id="KW-0050">Antiport</keyword>
<dbReference type="PANTHER" id="PTHR43298">
    <property type="entry name" value="MULTIDRUG RESISTANCE PROTEIN NORM-RELATED"/>
    <property type="match status" value="1"/>
</dbReference>
<feature type="transmembrane region" description="Helical" evidence="13">
    <location>
        <begin position="187"/>
        <end position="207"/>
    </location>
</feature>
<evidence type="ECO:0000256" key="10">
    <source>
        <dbReference type="ARBA" id="ARBA00023065"/>
    </source>
</evidence>
<comment type="similarity">
    <text evidence="3">Belongs to the multi antimicrobial extrusion (MATE) (TC 2.A.66.1) family.</text>
</comment>
<keyword evidence="7" id="KW-1003">Cell membrane</keyword>
<dbReference type="Pfam" id="PF01554">
    <property type="entry name" value="MatE"/>
    <property type="match status" value="2"/>
</dbReference>
<dbReference type="Proteomes" id="UP000657006">
    <property type="component" value="Unassembled WGS sequence"/>
</dbReference>
<feature type="transmembrane region" description="Helical" evidence="13">
    <location>
        <begin position="158"/>
        <end position="181"/>
    </location>
</feature>
<evidence type="ECO:0000313" key="14">
    <source>
        <dbReference type="EMBL" id="MBC8543512.1"/>
    </source>
</evidence>
<dbReference type="GO" id="GO:0006811">
    <property type="term" value="P:monoatomic ion transport"/>
    <property type="evidence" value="ECO:0007669"/>
    <property type="project" value="UniProtKB-KW"/>
</dbReference>
<keyword evidence="9 13" id="KW-1133">Transmembrane helix</keyword>
<accession>A0A926HX87</accession>
<feature type="transmembrane region" description="Helical" evidence="13">
    <location>
        <begin position="350"/>
        <end position="369"/>
    </location>
</feature>
<dbReference type="EMBL" id="JACRSQ010000010">
    <property type="protein sequence ID" value="MBC8543512.1"/>
    <property type="molecule type" value="Genomic_DNA"/>
</dbReference>
<keyword evidence="10" id="KW-0406">Ion transport</keyword>
<feature type="transmembrane region" description="Helical" evidence="13">
    <location>
        <begin position="12"/>
        <end position="33"/>
    </location>
</feature>
<protein>
    <recommendedName>
        <fullName evidence="4">Probable multidrug resistance protein NorM</fullName>
    </recommendedName>
    <alternativeName>
        <fullName evidence="12">Multidrug-efflux transporter</fullName>
    </alternativeName>
</protein>
<evidence type="ECO:0000256" key="6">
    <source>
        <dbReference type="ARBA" id="ARBA00022449"/>
    </source>
</evidence>